<dbReference type="SUPFAM" id="SSF56672">
    <property type="entry name" value="DNA/RNA polymerases"/>
    <property type="match status" value="1"/>
</dbReference>
<dbReference type="EMBL" id="EF101866">
    <property type="protein sequence ID" value="ABM55246.1"/>
    <property type="molecule type" value="Genomic_DNA"/>
</dbReference>
<organism evidence="2">
    <name type="scientific">Beta vulgaris</name>
    <name type="common">Sugar beet</name>
    <dbReference type="NCBI Taxonomy" id="161934"/>
    <lineage>
        <taxon>Eukaryota</taxon>
        <taxon>Viridiplantae</taxon>
        <taxon>Streptophyta</taxon>
        <taxon>Embryophyta</taxon>
        <taxon>Tracheophyta</taxon>
        <taxon>Spermatophyta</taxon>
        <taxon>Magnoliopsida</taxon>
        <taxon>eudicotyledons</taxon>
        <taxon>Gunneridae</taxon>
        <taxon>Pentapetalae</taxon>
        <taxon>Caryophyllales</taxon>
        <taxon>Chenopodiaceae</taxon>
        <taxon>Betoideae</taxon>
        <taxon>Beta</taxon>
    </lineage>
</organism>
<evidence type="ECO:0000313" key="2">
    <source>
        <dbReference type="EMBL" id="ABM55246.1"/>
    </source>
</evidence>
<dbReference type="InterPro" id="IPR043502">
    <property type="entry name" value="DNA/RNA_pol_sf"/>
</dbReference>
<dbReference type="PANTHER" id="PTHR11439:SF524">
    <property type="entry name" value="RNA-DIRECTED DNA POLYMERASE, PROTEIN KINASE RLK-PELLE-DLSV FAMILY"/>
    <property type="match status" value="1"/>
</dbReference>
<feature type="domain" description="Reverse transcriptase Ty1/copia-type" evidence="1">
    <location>
        <begin position="13"/>
        <end position="124"/>
    </location>
</feature>
<dbReference type="AlphaFoldDB" id="A2I5F2"/>
<dbReference type="InterPro" id="IPR013103">
    <property type="entry name" value="RVT_2"/>
</dbReference>
<sequence length="297" mass="34065">MAIDDEFNALIKNKTWELVPRPTNANIIRSMWIFAHKEKSIGSFERYKARLVGDGKTQQVGIDCGETFSPVVKPAIIRLVLSIALSKSWLLHQVDVKNAFLHGELNETVYMHQPSGYKDFTYPNHVVYFYLSGKYAEEIIERAGMSACKPSSTRVDTRPKLSAHSTTPCSDHHLYTSLVGALQYLIFTRPDISYVVQQIYLFMHKPMEEHMNAPKRIVRYVKVLSHMAYTYIRPPSPLSYLILMQIGVDVLILGSLRPGNPVQHQRTKHIEMDIHFVREKVAHGEVRDLHFLSSSDR</sequence>
<reference evidence="2" key="1">
    <citation type="submission" date="2006-11" db="EMBL/GenBank/DDBJ databases">
        <authorList>
            <person name="Kuykendall L.D."/>
            <person name="Shao J."/>
            <person name="Murphy T."/>
        </authorList>
    </citation>
    <scope>NUCLEOTIDE SEQUENCE</scope>
</reference>
<dbReference type="Pfam" id="PF07727">
    <property type="entry name" value="RVT_2"/>
    <property type="match status" value="1"/>
</dbReference>
<name>A2I5F2_BETVU</name>
<dbReference type="PANTHER" id="PTHR11439">
    <property type="entry name" value="GAG-POL-RELATED RETROTRANSPOSON"/>
    <property type="match status" value="1"/>
</dbReference>
<accession>A2I5F2</accession>
<reference evidence="2" key="2">
    <citation type="journal article" date="2009" name="Int J Plant Genomics">
        <title>A Nest of LTR Retrotransposons Adjacent the Disease Resistance-Priming Gene NPR1 in Beta vulgaris L. U.S. Hybrid H20.</title>
        <authorList>
            <person name="Kuykendall D."/>
            <person name="Shao J."/>
            <person name="Trimmer K."/>
        </authorList>
    </citation>
    <scope>NUCLEOTIDE SEQUENCE</scope>
</reference>
<protein>
    <submittedName>
        <fullName evidence="2">Integrase</fullName>
    </submittedName>
</protein>
<evidence type="ECO:0000259" key="1">
    <source>
        <dbReference type="Pfam" id="PF07727"/>
    </source>
</evidence>
<proteinExistence type="predicted"/>